<dbReference type="AlphaFoldDB" id="A0A2T0V8Q7"/>
<keyword evidence="2" id="KW-1185">Reference proteome</keyword>
<dbReference type="Proteomes" id="UP000237647">
    <property type="component" value="Unassembled WGS sequence"/>
</dbReference>
<sequence>MTQRSTKAVSAPWAVVALDEFTTPESTQASQWRRTWRAVASRMVGKRDAEQQAKQEHELRMLPEIRLAHLVPSIDWSPAAEQLSRTLFQQKLESEPVVFFITPPHGGHAAVVSHWARQQGINEIAPPTYQALSDGCLEWVEHCAPFKRWALPALERHMLRHSQGLQGVRAFLERAMSGRLGHGVIGCDSWTYAYLQHAVGVEGAPVFTLQALEGEQLADYFSAIADSGKNGLAVYSTRTGKPVLASSDDSERARKAPVNKELQRLAAHCRGHLGVAWHYWREQLREPASRHGSEDGSHELWLLDALADAELPAATGDVAMLVLHALLLHGGLDDQALGDVLPFSHHEALNARLALTRQGIVARQDNRWQVAPLSYASVRQLLESRNYLVDPL</sequence>
<name>A0A2T0V8Q7_9GAMM</name>
<organism evidence="1 2">
    <name type="scientific">Vreelandella songnenensis</name>
    <dbReference type="NCBI Taxonomy" id="1176243"/>
    <lineage>
        <taxon>Bacteria</taxon>
        <taxon>Pseudomonadati</taxon>
        <taxon>Pseudomonadota</taxon>
        <taxon>Gammaproteobacteria</taxon>
        <taxon>Oceanospirillales</taxon>
        <taxon>Halomonadaceae</taxon>
        <taxon>Vreelandella</taxon>
    </lineage>
</organism>
<evidence type="ECO:0000313" key="2">
    <source>
        <dbReference type="Proteomes" id="UP000237647"/>
    </source>
</evidence>
<evidence type="ECO:0000313" key="1">
    <source>
        <dbReference type="EMBL" id="PRY66570.1"/>
    </source>
</evidence>
<reference evidence="1 2" key="1">
    <citation type="submission" date="2018-03" db="EMBL/GenBank/DDBJ databases">
        <title>Genomic Encyclopedia of Type Strains, Phase III (KMG-III): the genomes of soil and plant-associated and newly described type strains.</title>
        <authorList>
            <person name="Whitman W."/>
        </authorList>
    </citation>
    <scope>NUCLEOTIDE SEQUENCE [LARGE SCALE GENOMIC DNA]</scope>
    <source>
        <strain evidence="1 2">CGMCC 1.12152</strain>
    </source>
</reference>
<comment type="caution">
    <text evidence="1">The sequence shown here is derived from an EMBL/GenBank/DDBJ whole genome shotgun (WGS) entry which is preliminary data.</text>
</comment>
<dbReference type="RefSeq" id="WP_106373530.1">
    <property type="nucleotide sequence ID" value="NZ_PVTK01000001.1"/>
</dbReference>
<dbReference type="OrthoDB" id="258935at2"/>
<protein>
    <submittedName>
        <fullName evidence="1">Uncharacterized protein</fullName>
    </submittedName>
</protein>
<gene>
    <name evidence="1" type="ORF">B0H98_101564</name>
</gene>
<dbReference type="EMBL" id="PVTK01000001">
    <property type="protein sequence ID" value="PRY66570.1"/>
    <property type="molecule type" value="Genomic_DNA"/>
</dbReference>
<proteinExistence type="predicted"/>
<accession>A0A2T0V8Q7</accession>